<protein>
    <submittedName>
        <fullName evidence="1">Uncharacterized protein</fullName>
    </submittedName>
</protein>
<gene>
    <name evidence="1" type="ORF">RSSM_00358</name>
</gene>
<organism evidence="1 2">
    <name type="scientific">Rhodopirellula sallentina SM41</name>
    <dbReference type="NCBI Taxonomy" id="1263870"/>
    <lineage>
        <taxon>Bacteria</taxon>
        <taxon>Pseudomonadati</taxon>
        <taxon>Planctomycetota</taxon>
        <taxon>Planctomycetia</taxon>
        <taxon>Pirellulales</taxon>
        <taxon>Pirellulaceae</taxon>
        <taxon>Rhodopirellula</taxon>
    </lineage>
</organism>
<sequence length="53" mass="5581">MVNDRIGQPGVIGAECGDDDFHGGARIKRVESMVDVTATDDQNAANQTPTLPP</sequence>
<accession>M5U9T2</accession>
<comment type="caution">
    <text evidence="1">The sequence shown here is derived from an EMBL/GenBank/DDBJ whole genome shotgun (WGS) entry which is preliminary data.</text>
</comment>
<dbReference type="AlphaFoldDB" id="M5U9T2"/>
<keyword evidence="2" id="KW-1185">Reference proteome</keyword>
<evidence type="ECO:0000313" key="1">
    <source>
        <dbReference type="EMBL" id="EMI58187.1"/>
    </source>
</evidence>
<reference evidence="1 2" key="1">
    <citation type="journal article" date="2013" name="Mar. Genomics">
        <title>Expression of sulfatases in Rhodopirellula baltica and the diversity of sulfatases in the genus Rhodopirellula.</title>
        <authorList>
            <person name="Wegner C.E."/>
            <person name="Richter-Heitmann T."/>
            <person name="Klindworth A."/>
            <person name="Klockow C."/>
            <person name="Richter M."/>
            <person name="Achstetter T."/>
            <person name="Glockner F.O."/>
            <person name="Harder J."/>
        </authorList>
    </citation>
    <scope>NUCLEOTIDE SEQUENCE [LARGE SCALE GENOMIC DNA]</scope>
    <source>
        <strain evidence="1 2">SM41</strain>
    </source>
</reference>
<dbReference type="Proteomes" id="UP000011885">
    <property type="component" value="Unassembled WGS sequence"/>
</dbReference>
<dbReference type="EMBL" id="ANOH01000033">
    <property type="protein sequence ID" value="EMI58187.1"/>
    <property type="molecule type" value="Genomic_DNA"/>
</dbReference>
<name>M5U9T2_9BACT</name>
<dbReference type="PATRIC" id="fig|1263870.3.peg.392"/>
<evidence type="ECO:0000313" key="2">
    <source>
        <dbReference type="Proteomes" id="UP000011885"/>
    </source>
</evidence>
<proteinExistence type="predicted"/>